<name>A0AAV4QWZ0_CAEEX</name>
<dbReference type="EMBL" id="BPLR01006814">
    <property type="protein sequence ID" value="GIY12597.1"/>
    <property type="molecule type" value="Genomic_DNA"/>
</dbReference>
<evidence type="ECO:0000313" key="2">
    <source>
        <dbReference type="Proteomes" id="UP001054945"/>
    </source>
</evidence>
<proteinExistence type="predicted"/>
<organism evidence="1 2">
    <name type="scientific">Caerostris extrusa</name>
    <name type="common">Bark spider</name>
    <name type="synonym">Caerostris bankana</name>
    <dbReference type="NCBI Taxonomy" id="172846"/>
    <lineage>
        <taxon>Eukaryota</taxon>
        <taxon>Metazoa</taxon>
        <taxon>Ecdysozoa</taxon>
        <taxon>Arthropoda</taxon>
        <taxon>Chelicerata</taxon>
        <taxon>Arachnida</taxon>
        <taxon>Araneae</taxon>
        <taxon>Araneomorphae</taxon>
        <taxon>Entelegynae</taxon>
        <taxon>Araneoidea</taxon>
        <taxon>Araneidae</taxon>
        <taxon>Caerostris</taxon>
    </lineage>
</organism>
<comment type="caution">
    <text evidence="1">The sequence shown here is derived from an EMBL/GenBank/DDBJ whole genome shotgun (WGS) entry which is preliminary data.</text>
</comment>
<accession>A0AAV4QWZ0</accession>
<sequence>MAPPRLAHETCGTEPQSARHSAIQARFRNQTQQPIREPRTHVIHDPTLTSDHEPISLSYPQVSICLSLGYAHLGDHCSRYDTDAPKWCCLS</sequence>
<dbReference type="AlphaFoldDB" id="A0AAV4QWZ0"/>
<dbReference type="Proteomes" id="UP001054945">
    <property type="component" value="Unassembled WGS sequence"/>
</dbReference>
<gene>
    <name evidence="1" type="ORF">CEXT_501971</name>
</gene>
<keyword evidence="2" id="KW-1185">Reference proteome</keyword>
<protein>
    <submittedName>
        <fullName evidence="1">Uncharacterized protein</fullName>
    </submittedName>
</protein>
<reference evidence="1 2" key="1">
    <citation type="submission" date="2021-06" db="EMBL/GenBank/DDBJ databases">
        <title>Caerostris extrusa draft genome.</title>
        <authorList>
            <person name="Kono N."/>
            <person name="Arakawa K."/>
        </authorList>
    </citation>
    <scope>NUCLEOTIDE SEQUENCE [LARGE SCALE GENOMIC DNA]</scope>
</reference>
<evidence type="ECO:0000313" key="1">
    <source>
        <dbReference type="EMBL" id="GIY12597.1"/>
    </source>
</evidence>